<name>A0ABW9KJS9_9BACT</name>
<comment type="caution">
    <text evidence="1">The sequence shown here is derived from an EMBL/GenBank/DDBJ whole genome shotgun (WGS) entry which is preliminary data.</text>
</comment>
<reference evidence="1 2" key="1">
    <citation type="submission" date="2024-12" db="EMBL/GenBank/DDBJ databases">
        <authorList>
            <person name="Lee Y."/>
        </authorList>
    </citation>
    <scope>NUCLEOTIDE SEQUENCE [LARGE SCALE GENOMIC DNA]</scope>
    <source>
        <strain evidence="1 2">03SUJ4</strain>
    </source>
</reference>
<accession>A0ABW9KJS9</accession>
<keyword evidence="2" id="KW-1185">Reference proteome</keyword>
<protein>
    <submittedName>
        <fullName evidence="1">Uncharacterized protein</fullName>
    </submittedName>
</protein>
<dbReference type="EMBL" id="JBJYXY010000001">
    <property type="protein sequence ID" value="MFN2976032.1"/>
    <property type="molecule type" value="Genomic_DNA"/>
</dbReference>
<evidence type="ECO:0000313" key="2">
    <source>
        <dbReference type="Proteomes" id="UP001634747"/>
    </source>
</evidence>
<sequence length="612" mass="65889">MTVLANLAKCLPLCAPKNAGARSTFSFSKAVAGVASASRGGAGRGRLRWRGLVTFAGLIAMAGPAMAHAQGLQVSYGAKGVQTLSYAGVTLMDAGAHPEDAFHIWHMKSTDLNGNLVNTGQYGWGESNNGTQWDAATQTQTYWFQWGSIRTQFVQSGDTLNVVITESNDAGSGVIFDGAEVDALTMQFPQDPKGFYGYSQDAITTTGPGVSVADYGQGVVTSVVPDESVPMYAGWKSLGGNAYVPLMTTSAPDGLATFLPRVDRPVNPGETFTYTVSLRFTPEGTAADASDAYASFAKTYPSQMTWTDHRLMGTAYLASSPQGATDSTQPGGFPTNPRRYFNDASVDVTTRAGLQAFQNRILAVAQANVANAKAMNAQGVMTWDVEGEQFPMNTSYVCSPDQIARVAPEMELRVLDKGSRYYGQRLDDAYFKTMTSAGLKVGVCVRPQQFVLAGNGTASQNDLPTNAAVIANLENKIRFANKRWGATMFYVDSSVDANGGTLDPAIFQKLITDMPGFLLIPEESTPRYYAYTAPFYSFLFHTDLGTPASVYQYYPNAFGVNLVNDVAASTLEQYRPQLVQAVQQGDVLAGIVDFWQANDPVLVQMYMQAGRF</sequence>
<proteinExistence type="predicted"/>
<evidence type="ECO:0000313" key="1">
    <source>
        <dbReference type="EMBL" id="MFN2976032.1"/>
    </source>
</evidence>
<dbReference type="RefSeq" id="WP_263412471.1">
    <property type="nucleotide sequence ID" value="NZ_BAABBH010000001.1"/>
</dbReference>
<dbReference type="Proteomes" id="UP001634747">
    <property type="component" value="Unassembled WGS sequence"/>
</dbReference>
<gene>
    <name evidence="1" type="ORF">ACK2TP_09680</name>
</gene>
<organism evidence="1 2">
    <name type="scientific">Terriglobus aquaticus</name>
    <dbReference type="NCBI Taxonomy" id="940139"/>
    <lineage>
        <taxon>Bacteria</taxon>
        <taxon>Pseudomonadati</taxon>
        <taxon>Acidobacteriota</taxon>
        <taxon>Terriglobia</taxon>
        <taxon>Terriglobales</taxon>
        <taxon>Acidobacteriaceae</taxon>
        <taxon>Terriglobus</taxon>
    </lineage>
</organism>